<evidence type="ECO:0000256" key="4">
    <source>
        <dbReference type="RuleBase" id="RU000363"/>
    </source>
</evidence>
<gene>
    <name evidence="5" type="ORF">FE257_003352</name>
</gene>
<dbReference type="InterPro" id="IPR002347">
    <property type="entry name" value="SDR_fam"/>
</dbReference>
<dbReference type="AlphaFoldDB" id="A0AAD4GWG7"/>
<protein>
    <submittedName>
        <fullName evidence="5">Uncharacterized protein</fullName>
    </submittedName>
</protein>
<accession>A0AAD4GWG7</accession>
<sequence>MTTTARPSPEALKTVVSDKIVIVTGAARGIGFGTASLFAQHGARVILVDLQEDALKRACEAIGPQTRYKTCDVSDWEQQVSLFQWVVDNVGPIDFFVCNAGINPELSLLMTENAEQRADLNAQVRYNYLADEHKGSILQRPSTQVFDVNINSVLFGLKLAIHHMKQTGGRIIVTASAVSYVAVPSQPLYTASKHAVLGLVRSTALTEEVLQSNIAISWVAPWLTITSMVEGLPSATQPHTLKSSPTDVAWAIAAAAAAQKQDANGKGFWIQGTNISEVEGAYGELAGRLILPENRF</sequence>
<dbReference type="SUPFAM" id="SSF51735">
    <property type="entry name" value="NAD(P)-binding Rossmann-fold domains"/>
    <property type="match status" value="1"/>
</dbReference>
<dbReference type="InterPro" id="IPR020904">
    <property type="entry name" value="Sc_DH/Rdtase_CS"/>
</dbReference>
<evidence type="ECO:0000256" key="2">
    <source>
        <dbReference type="ARBA" id="ARBA00022857"/>
    </source>
</evidence>
<dbReference type="Pfam" id="PF00106">
    <property type="entry name" value="adh_short"/>
    <property type="match status" value="1"/>
</dbReference>
<reference evidence="5" key="1">
    <citation type="journal article" date="2019" name="Beilstein J. Org. Chem.">
        <title>Nanangenines: drimane sesquiterpenoids as the dominant metabolite cohort of a novel Australian fungus, Aspergillus nanangensis.</title>
        <authorList>
            <person name="Lacey H.J."/>
            <person name="Gilchrist C.L.M."/>
            <person name="Crombie A."/>
            <person name="Kalaitzis J.A."/>
            <person name="Vuong D."/>
            <person name="Rutledge P.J."/>
            <person name="Turner P."/>
            <person name="Pitt J.I."/>
            <person name="Lacey E."/>
            <person name="Chooi Y.H."/>
            <person name="Piggott A.M."/>
        </authorList>
    </citation>
    <scope>NUCLEOTIDE SEQUENCE</scope>
    <source>
        <strain evidence="5">MST-FP2251</strain>
    </source>
</reference>
<dbReference type="PANTHER" id="PTHR43180:SF33">
    <property type="entry name" value="15-HYDROXYPROSTAGLANDIN DEHYDROGENASE [NAD(+)]-LIKE"/>
    <property type="match status" value="1"/>
</dbReference>
<evidence type="ECO:0000313" key="5">
    <source>
        <dbReference type="EMBL" id="KAF9891867.1"/>
    </source>
</evidence>
<dbReference type="GO" id="GO:0016491">
    <property type="term" value="F:oxidoreductase activity"/>
    <property type="evidence" value="ECO:0007669"/>
    <property type="project" value="UniProtKB-KW"/>
</dbReference>
<name>A0AAD4GWG7_ASPNN</name>
<evidence type="ECO:0000313" key="6">
    <source>
        <dbReference type="Proteomes" id="UP001194746"/>
    </source>
</evidence>
<dbReference type="PROSITE" id="PS00061">
    <property type="entry name" value="ADH_SHORT"/>
    <property type="match status" value="1"/>
</dbReference>
<dbReference type="GO" id="GO:0044550">
    <property type="term" value="P:secondary metabolite biosynthetic process"/>
    <property type="evidence" value="ECO:0007669"/>
    <property type="project" value="UniProtKB-ARBA"/>
</dbReference>
<comment type="similarity">
    <text evidence="1 4">Belongs to the short-chain dehydrogenases/reductases (SDR) family.</text>
</comment>
<comment type="caution">
    <text evidence="5">The sequence shown here is derived from an EMBL/GenBank/DDBJ whole genome shotgun (WGS) entry which is preliminary data.</text>
</comment>
<dbReference type="EMBL" id="VCAU01000016">
    <property type="protein sequence ID" value="KAF9891867.1"/>
    <property type="molecule type" value="Genomic_DNA"/>
</dbReference>
<keyword evidence="2" id="KW-0521">NADP</keyword>
<proteinExistence type="inferred from homology"/>
<dbReference type="PRINTS" id="PR00080">
    <property type="entry name" value="SDRFAMILY"/>
</dbReference>
<reference evidence="5" key="2">
    <citation type="submission" date="2020-02" db="EMBL/GenBank/DDBJ databases">
        <authorList>
            <person name="Gilchrist C.L.M."/>
            <person name="Chooi Y.-H."/>
        </authorList>
    </citation>
    <scope>NUCLEOTIDE SEQUENCE</scope>
    <source>
        <strain evidence="5">MST-FP2251</strain>
    </source>
</reference>
<organism evidence="5 6">
    <name type="scientific">Aspergillus nanangensis</name>
    <dbReference type="NCBI Taxonomy" id="2582783"/>
    <lineage>
        <taxon>Eukaryota</taxon>
        <taxon>Fungi</taxon>
        <taxon>Dikarya</taxon>
        <taxon>Ascomycota</taxon>
        <taxon>Pezizomycotina</taxon>
        <taxon>Eurotiomycetes</taxon>
        <taxon>Eurotiomycetidae</taxon>
        <taxon>Eurotiales</taxon>
        <taxon>Aspergillaceae</taxon>
        <taxon>Aspergillus</taxon>
        <taxon>Aspergillus subgen. Circumdati</taxon>
    </lineage>
</organism>
<dbReference type="InterPro" id="IPR036291">
    <property type="entry name" value="NAD(P)-bd_dom_sf"/>
</dbReference>
<keyword evidence="3" id="KW-0560">Oxidoreductase</keyword>
<evidence type="ECO:0000256" key="1">
    <source>
        <dbReference type="ARBA" id="ARBA00006484"/>
    </source>
</evidence>
<dbReference type="Proteomes" id="UP001194746">
    <property type="component" value="Unassembled WGS sequence"/>
</dbReference>
<evidence type="ECO:0000256" key="3">
    <source>
        <dbReference type="ARBA" id="ARBA00023002"/>
    </source>
</evidence>
<dbReference type="PANTHER" id="PTHR43180">
    <property type="entry name" value="3-OXOACYL-(ACYL-CARRIER-PROTEIN) REDUCTASE (AFU_ORTHOLOGUE AFUA_6G11210)"/>
    <property type="match status" value="1"/>
</dbReference>
<dbReference type="PRINTS" id="PR00081">
    <property type="entry name" value="GDHRDH"/>
</dbReference>
<keyword evidence="6" id="KW-1185">Reference proteome</keyword>
<dbReference type="Gene3D" id="3.40.50.720">
    <property type="entry name" value="NAD(P)-binding Rossmann-like Domain"/>
    <property type="match status" value="1"/>
</dbReference>